<dbReference type="EMBL" id="KN838702">
    <property type="protein sequence ID" value="KIJ97067.1"/>
    <property type="molecule type" value="Genomic_DNA"/>
</dbReference>
<gene>
    <name evidence="1" type="ORF">K443DRAFT_681790</name>
</gene>
<dbReference type="AlphaFoldDB" id="A0A0C9XLR1"/>
<protein>
    <submittedName>
        <fullName evidence="1">Uncharacterized protein</fullName>
    </submittedName>
</protein>
<name>A0A0C9XLR1_9AGAR</name>
<dbReference type="Proteomes" id="UP000054477">
    <property type="component" value="Unassembled WGS sequence"/>
</dbReference>
<organism evidence="1 2">
    <name type="scientific">Laccaria amethystina LaAM-08-1</name>
    <dbReference type="NCBI Taxonomy" id="1095629"/>
    <lineage>
        <taxon>Eukaryota</taxon>
        <taxon>Fungi</taxon>
        <taxon>Dikarya</taxon>
        <taxon>Basidiomycota</taxon>
        <taxon>Agaricomycotina</taxon>
        <taxon>Agaricomycetes</taxon>
        <taxon>Agaricomycetidae</taxon>
        <taxon>Agaricales</taxon>
        <taxon>Agaricineae</taxon>
        <taxon>Hydnangiaceae</taxon>
        <taxon>Laccaria</taxon>
    </lineage>
</organism>
<reference evidence="2" key="2">
    <citation type="submission" date="2015-01" db="EMBL/GenBank/DDBJ databases">
        <title>Evolutionary Origins and Diversification of the Mycorrhizal Mutualists.</title>
        <authorList>
            <consortium name="DOE Joint Genome Institute"/>
            <consortium name="Mycorrhizal Genomics Consortium"/>
            <person name="Kohler A."/>
            <person name="Kuo A."/>
            <person name="Nagy L.G."/>
            <person name="Floudas D."/>
            <person name="Copeland A."/>
            <person name="Barry K.W."/>
            <person name="Cichocki N."/>
            <person name="Veneault-Fourrey C."/>
            <person name="LaButti K."/>
            <person name="Lindquist E.A."/>
            <person name="Lipzen A."/>
            <person name="Lundell T."/>
            <person name="Morin E."/>
            <person name="Murat C."/>
            <person name="Riley R."/>
            <person name="Ohm R."/>
            <person name="Sun H."/>
            <person name="Tunlid A."/>
            <person name="Henrissat B."/>
            <person name="Grigoriev I.V."/>
            <person name="Hibbett D.S."/>
            <person name="Martin F."/>
        </authorList>
    </citation>
    <scope>NUCLEOTIDE SEQUENCE [LARGE SCALE GENOMIC DNA]</scope>
    <source>
        <strain evidence="2">LaAM-08-1</strain>
    </source>
</reference>
<evidence type="ECO:0000313" key="2">
    <source>
        <dbReference type="Proteomes" id="UP000054477"/>
    </source>
</evidence>
<sequence length="60" mass="6573">MTVVVVILATKNETRCCSTKAGLHHTIQVDHGAIHPEVIFKVAVLQVNEVKMIASPHLDE</sequence>
<keyword evidence="2" id="KW-1185">Reference proteome</keyword>
<accession>A0A0C9XLR1</accession>
<dbReference type="HOGENOM" id="CLU_2942100_0_0_1"/>
<proteinExistence type="predicted"/>
<evidence type="ECO:0000313" key="1">
    <source>
        <dbReference type="EMBL" id="KIJ97067.1"/>
    </source>
</evidence>
<reference evidence="1 2" key="1">
    <citation type="submission" date="2014-04" db="EMBL/GenBank/DDBJ databases">
        <authorList>
            <consortium name="DOE Joint Genome Institute"/>
            <person name="Kuo A."/>
            <person name="Kohler A."/>
            <person name="Nagy L.G."/>
            <person name="Floudas D."/>
            <person name="Copeland A."/>
            <person name="Barry K.W."/>
            <person name="Cichocki N."/>
            <person name="Veneault-Fourrey C."/>
            <person name="LaButti K."/>
            <person name="Lindquist E.A."/>
            <person name="Lipzen A."/>
            <person name="Lundell T."/>
            <person name="Morin E."/>
            <person name="Murat C."/>
            <person name="Sun H."/>
            <person name="Tunlid A."/>
            <person name="Henrissat B."/>
            <person name="Grigoriev I.V."/>
            <person name="Hibbett D.S."/>
            <person name="Martin F."/>
            <person name="Nordberg H.P."/>
            <person name="Cantor M.N."/>
            <person name="Hua S.X."/>
        </authorList>
    </citation>
    <scope>NUCLEOTIDE SEQUENCE [LARGE SCALE GENOMIC DNA]</scope>
    <source>
        <strain evidence="1 2">LaAM-08-1</strain>
    </source>
</reference>